<dbReference type="Proteomes" id="UP001524502">
    <property type="component" value="Unassembled WGS sequence"/>
</dbReference>
<name>A0ABT1RMR3_9FIRM</name>
<gene>
    <name evidence="2" type="ORF">NE619_06985</name>
</gene>
<dbReference type="RefSeq" id="WP_256131656.1">
    <property type="nucleotide sequence ID" value="NZ_JANFXK010000006.1"/>
</dbReference>
<evidence type="ECO:0000313" key="3">
    <source>
        <dbReference type="Proteomes" id="UP001524502"/>
    </source>
</evidence>
<evidence type="ECO:0000259" key="1">
    <source>
        <dbReference type="Pfam" id="PF11823"/>
    </source>
</evidence>
<evidence type="ECO:0000313" key="2">
    <source>
        <dbReference type="EMBL" id="MCQ4636468.1"/>
    </source>
</evidence>
<sequence>MEYIITFHTHFDALQYERFLKKAGLKGKLQPVPRALSSSCGTCVRFATEEPVGENTEFLAHDFEKIFKAEEKTYTLIADSDDI</sequence>
<accession>A0ABT1RMR3</accession>
<protein>
    <submittedName>
        <fullName evidence="2">DUF3343 domain-containing protein</fullName>
    </submittedName>
</protein>
<dbReference type="Pfam" id="PF11823">
    <property type="entry name" value="Se_S_carrier"/>
    <property type="match status" value="1"/>
</dbReference>
<comment type="caution">
    <text evidence="2">The sequence shown here is derived from an EMBL/GenBank/DDBJ whole genome shotgun (WGS) entry which is preliminary data.</text>
</comment>
<proteinExistence type="predicted"/>
<organism evidence="2 3">
    <name type="scientific">Anaerovorax odorimutans</name>
    <dbReference type="NCBI Taxonomy" id="109327"/>
    <lineage>
        <taxon>Bacteria</taxon>
        <taxon>Bacillati</taxon>
        <taxon>Bacillota</taxon>
        <taxon>Clostridia</taxon>
        <taxon>Peptostreptococcales</taxon>
        <taxon>Anaerovoracaceae</taxon>
        <taxon>Anaerovorax</taxon>
    </lineage>
</organism>
<dbReference type="InterPro" id="IPR021778">
    <property type="entry name" value="Se/S_carrier-like"/>
</dbReference>
<dbReference type="EMBL" id="JANFXK010000006">
    <property type="protein sequence ID" value="MCQ4636468.1"/>
    <property type="molecule type" value="Genomic_DNA"/>
</dbReference>
<feature type="domain" description="Putative Se/S carrier protein-like" evidence="1">
    <location>
        <begin position="2"/>
        <end position="50"/>
    </location>
</feature>
<reference evidence="2 3" key="1">
    <citation type="submission" date="2022-06" db="EMBL/GenBank/DDBJ databases">
        <title>Isolation of gut microbiota from human fecal samples.</title>
        <authorList>
            <person name="Pamer E.G."/>
            <person name="Barat B."/>
            <person name="Waligurski E."/>
            <person name="Medina S."/>
            <person name="Paddock L."/>
            <person name="Mostad J."/>
        </authorList>
    </citation>
    <scope>NUCLEOTIDE SEQUENCE [LARGE SCALE GENOMIC DNA]</scope>
    <source>
        <strain evidence="2 3">SL.3.17</strain>
    </source>
</reference>
<keyword evidence="3" id="KW-1185">Reference proteome</keyword>